<evidence type="ECO:0000313" key="2">
    <source>
        <dbReference type="EMBL" id="MDR7358566.1"/>
    </source>
</evidence>
<sequence length="188" mass="20274">MVRGSRFGPGDAACEDAASSCGTISGRGRTRTSHTARTGTERNNVQKPALAVGAVLLLVGILGCVPGFTTNYDQFSFAGHHSEAMLMRVFQVSILHNIVHLLFGAAGIATVRTRDAAKHYLLWGGVIYLVLWVYGLLIDHDSDADFVPMNDAENWLHLVLGLGMVALALLLTGTRTGPRARPTHDRPR</sequence>
<feature type="transmembrane region" description="Helical" evidence="1">
    <location>
        <begin position="89"/>
        <end position="108"/>
    </location>
</feature>
<dbReference type="Proteomes" id="UP001183817">
    <property type="component" value="Unassembled WGS sequence"/>
</dbReference>
<comment type="caution">
    <text evidence="2">The sequence shown here is derived from an EMBL/GenBank/DDBJ whole genome shotgun (WGS) entry which is preliminary data.</text>
</comment>
<dbReference type="Pfam" id="PF14325">
    <property type="entry name" value="DUF4383"/>
    <property type="match status" value="1"/>
</dbReference>
<feature type="transmembrane region" description="Helical" evidence="1">
    <location>
        <begin position="120"/>
        <end position="138"/>
    </location>
</feature>
<gene>
    <name evidence="2" type="ORF">J2S64_002257</name>
</gene>
<name>A0ABU2BJT7_9MICC</name>
<evidence type="ECO:0000256" key="1">
    <source>
        <dbReference type="SAM" id="Phobius"/>
    </source>
</evidence>
<evidence type="ECO:0000313" key="3">
    <source>
        <dbReference type="Proteomes" id="UP001183817"/>
    </source>
</evidence>
<feature type="transmembrane region" description="Helical" evidence="1">
    <location>
        <begin position="154"/>
        <end position="172"/>
    </location>
</feature>
<dbReference type="EMBL" id="JAVDYI010000001">
    <property type="protein sequence ID" value="MDR7358566.1"/>
    <property type="molecule type" value="Genomic_DNA"/>
</dbReference>
<keyword evidence="3" id="KW-1185">Reference proteome</keyword>
<keyword evidence="1" id="KW-1133">Transmembrane helix</keyword>
<reference evidence="2 3" key="1">
    <citation type="submission" date="2023-07" db="EMBL/GenBank/DDBJ databases">
        <title>Sequencing the genomes of 1000 actinobacteria strains.</title>
        <authorList>
            <person name="Klenk H.-P."/>
        </authorList>
    </citation>
    <scope>NUCLEOTIDE SEQUENCE [LARGE SCALE GENOMIC DNA]</scope>
    <source>
        <strain evidence="2 3">DSM 20167</strain>
    </source>
</reference>
<dbReference type="RefSeq" id="WP_425566747.1">
    <property type="nucleotide sequence ID" value="NZ_BAAAWO010000001.1"/>
</dbReference>
<organism evidence="2 3">
    <name type="scientific">Paeniglutamicibacter sulfureus</name>
    <dbReference type="NCBI Taxonomy" id="43666"/>
    <lineage>
        <taxon>Bacteria</taxon>
        <taxon>Bacillati</taxon>
        <taxon>Actinomycetota</taxon>
        <taxon>Actinomycetes</taxon>
        <taxon>Micrococcales</taxon>
        <taxon>Micrococcaceae</taxon>
        <taxon>Paeniglutamicibacter</taxon>
    </lineage>
</organism>
<protein>
    <recommendedName>
        <fullName evidence="4">DUF4383 domain-containing protein</fullName>
    </recommendedName>
</protein>
<keyword evidence="1" id="KW-0472">Membrane</keyword>
<proteinExistence type="predicted"/>
<feature type="transmembrane region" description="Helical" evidence="1">
    <location>
        <begin position="49"/>
        <end position="69"/>
    </location>
</feature>
<accession>A0ABU2BJT7</accession>
<evidence type="ECO:0008006" key="4">
    <source>
        <dbReference type="Google" id="ProtNLM"/>
    </source>
</evidence>
<keyword evidence="1" id="KW-0812">Transmembrane</keyword>